<feature type="binding site" evidence="5">
    <location>
        <position position="367"/>
    </location>
    <ligand>
        <name>substrate</name>
    </ligand>
</feature>
<evidence type="ECO:0000313" key="10">
    <source>
        <dbReference type="EMBL" id="EFM09694.1"/>
    </source>
</evidence>
<dbReference type="eggNOG" id="COG0019">
    <property type="taxonomic scope" value="Bacteria"/>
</dbReference>
<comment type="catalytic activity">
    <reaction evidence="5 8">
        <text>meso-2,6-diaminopimelate + H(+) = L-lysine + CO2</text>
        <dbReference type="Rhea" id="RHEA:15101"/>
        <dbReference type="ChEBI" id="CHEBI:15378"/>
        <dbReference type="ChEBI" id="CHEBI:16526"/>
        <dbReference type="ChEBI" id="CHEBI:32551"/>
        <dbReference type="ChEBI" id="CHEBI:57791"/>
        <dbReference type="EC" id="4.1.1.20"/>
    </reaction>
</comment>
<proteinExistence type="inferred from homology"/>
<dbReference type="Gene3D" id="3.20.20.10">
    <property type="entry name" value="Alanine racemase"/>
    <property type="match status" value="1"/>
</dbReference>
<dbReference type="InterPro" id="IPR002986">
    <property type="entry name" value="DAP_deCOOHase_LysA"/>
</dbReference>
<dbReference type="PRINTS" id="PR01179">
    <property type="entry name" value="ODADCRBXLASE"/>
</dbReference>
<dbReference type="AlphaFoldDB" id="E0ICX9"/>
<dbReference type="RefSeq" id="WP_006039729.1">
    <property type="nucleotide sequence ID" value="NZ_AEDD01000010.1"/>
</dbReference>
<dbReference type="PANTHER" id="PTHR43727">
    <property type="entry name" value="DIAMINOPIMELATE DECARBOXYLASE"/>
    <property type="match status" value="1"/>
</dbReference>
<dbReference type="Gene3D" id="2.40.37.10">
    <property type="entry name" value="Lyase, Ornithine Decarboxylase, Chain A, domain 1"/>
    <property type="match status" value="1"/>
</dbReference>
<comment type="cofactor">
    <cofactor evidence="1 5 7 8">
        <name>pyridoxal 5'-phosphate</name>
        <dbReference type="ChEBI" id="CHEBI:597326"/>
    </cofactor>
</comment>
<dbReference type="PROSITE" id="PS00878">
    <property type="entry name" value="ODR_DC_2_1"/>
    <property type="match status" value="1"/>
</dbReference>
<dbReference type="PRINTS" id="PR01181">
    <property type="entry name" value="DAPDCRBXLASE"/>
</dbReference>
<evidence type="ECO:0000256" key="7">
    <source>
        <dbReference type="PIRSR" id="PIRSR600183-50"/>
    </source>
</evidence>
<keyword evidence="5 8" id="KW-0457">Lysine biosynthesis</keyword>
<feature type="binding site" evidence="5">
    <location>
        <position position="394"/>
    </location>
    <ligand>
        <name>substrate</name>
    </ligand>
</feature>
<dbReference type="InterPro" id="IPR022644">
    <property type="entry name" value="De-COase2_N"/>
</dbReference>
<dbReference type="PANTHER" id="PTHR43727:SF2">
    <property type="entry name" value="GROUP IV DECARBOXYLASE"/>
    <property type="match status" value="1"/>
</dbReference>
<dbReference type="InterPro" id="IPR000183">
    <property type="entry name" value="Orn/DAP/Arg_de-COase"/>
</dbReference>
<dbReference type="InterPro" id="IPR009006">
    <property type="entry name" value="Ala_racemase/Decarboxylase_C"/>
</dbReference>
<comment type="pathway">
    <text evidence="5 8">Amino-acid biosynthesis; L-lysine biosynthesis via DAP pathway; L-lysine from DL-2,6-diaminopimelate: step 1/1.</text>
</comment>
<feature type="binding site" evidence="5">
    <location>
        <position position="333"/>
    </location>
    <ligand>
        <name>substrate</name>
    </ligand>
</feature>
<keyword evidence="4 5" id="KW-0456">Lyase</keyword>
<feature type="domain" description="Orn/DAP/Arg decarboxylase 2 N-terminal" evidence="9">
    <location>
        <begin position="40"/>
        <end position="297"/>
    </location>
</feature>
<keyword evidence="5" id="KW-0028">Amino-acid biosynthesis</keyword>
<evidence type="ECO:0000256" key="1">
    <source>
        <dbReference type="ARBA" id="ARBA00001933"/>
    </source>
</evidence>
<dbReference type="InterPro" id="IPR029066">
    <property type="entry name" value="PLP-binding_barrel"/>
</dbReference>
<dbReference type="EMBL" id="AEDD01000010">
    <property type="protein sequence ID" value="EFM09694.1"/>
    <property type="molecule type" value="Genomic_DNA"/>
</dbReference>
<dbReference type="SUPFAM" id="SSF51419">
    <property type="entry name" value="PLP-binding barrel"/>
    <property type="match status" value="1"/>
</dbReference>
<sequence length="445" mass="49100">MFKYGTQTIDERGQLEIGGCNTLGLAKEYGTPLYVIDEAAVRQRCRDYVQSFRAHWNHVDVAYASKAFMIGQMVNLVVEEGMSLDVVSEGELKLALWAGAPASRITFHGNYKTQDEIRLAVASGVRTLVIDCLEEIDAIEQEAQSQGKLQAVDIRVNLAINVYSNPKFTTGHMESKFGLSIFDHTAMRAIAAILQSSSLMLRGLHFHLGSQIQEVKFHQQALERLGAFIQAVTDAHGWKPSSITMGGGMGVNYSGYARPPTPQEWADGVMPVFREHVAPLCEENVIFGIEPGRSVIAEYGTTLYTVGPIKPVPAGQDVRAFISVDGGLSDNPRPIMYEAHHNVLLAAHPNAEPTDMLPVRIFGRHCETDRMIESAPLPEVKTGDLLAVQCTGAYTYAMSNNYNRFMKPAVVFVQGGKSRLAIRREVFEDSIRTEMMDGVIAYEGR</sequence>
<evidence type="ECO:0000256" key="3">
    <source>
        <dbReference type="ARBA" id="ARBA00022898"/>
    </source>
</evidence>
<keyword evidence="11" id="KW-1185">Reference proteome</keyword>
<dbReference type="STRING" id="717606.PaecuDRAFT_3743"/>
<dbReference type="HAMAP" id="MF_02120">
    <property type="entry name" value="LysA"/>
    <property type="match status" value="1"/>
</dbReference>
<dbReference type="CDD" id="cd06828">
    <property type="entry name" value="PLPDE_III_DapDC"/>
    <property type="match status" value="1"/>
</dbReference>
<dbReference type="Proteomes" id="UP000005387">
    <property type="component" value="Unassembled WGS sequence"/>
</dbReference>
<dbReference type="UniPathway" id="UPA00034">
    <property type="reaction ID" value="UER00027"/>
</dbReference>
<dbReference type="FunFam" id="3.20.20.10:FF:000003">
    <property type="entry name" value="Diaminopimelate decarboxylase"/>
    <property type="match status" value="1"/>
</dbReference>
<accession>E0ICX9</accession>
<evidence type="ECO:0000256" key="8">
    <source>
        <dbReference type="RuleBase" id="RU003738"/>
    </source>
</evidence>
<feature type="active site" description="Proton donor" evidence="7">
    <location>
        <position position="366"/>
    </location>
</feature>
<comment type="similarity">
    <text evidence="5">Belongs to the Orn/Lys/Arg decarboxylase class-II family. LysA subfamily.</text>
</comment>
<feature type="modified residue" description="N6-(pyridoxal phosphate)lysine" evidence="5 7">
    <location>
        <position position="66"/>
    </location>
</feature>
<protein>
    <recommendedName>
        <fullName evidence="5 6">Diaminopimelate decarboxylase</fullName>
        <shortName evidence="5">DAP decarboxylase</shortName>
        <shortName evidence="5">DAPDC</shortName>
        <ecNumber evidence="5 6">4.1.1.20</ecNumber>
    </recommendedName>
</protein>
<feature type="binding site" evidence="5">
    <location>
        <position position="337"/>
    </location>
    <ligand>
        <name>substrate</name>
    </ligand>
</feature>
<evidence type="ECO:0000256" key="2">
    <source>
        <dbReference type="ARBA" id="ARBA00022793"/>
    </source>
</evidence>
<comment type="subunit">
    <text evidence="5">Homodimer.</text>
</comment>
<feature type="binding site" evidence="5">
    <location>
        <position position="293"/>
    </location>
    <ligand>
        <name>substrate</name>
    </ligand>
</feature>
<dbReference type="InterPro" id="IPR022653">
    <property type="entry name" value="De-COase2_pyr-phos_BS"/>
</dbReference>
<reference evidence="10 11" key="1">
    <citation type="submission" date="2010-07" db="EMBL/GenBank/DDBJ databases">
        <title>The draft genome of Paenibacillus curdlanolyticus YK9.</title>
        <authorList>
            <consortium name="US DOE Joint Genome Institute (JGI-PGF)"/>
            <person name="Lucas S."/>
            <person name="Copeland A."/>
            <person name="Lapidus A."/>
            <person name="Cheng J.-F."/>
            <person name="Bruce D."/>
            <person name="Goodwin L."/>
            <person name="Pitluck S."/>
            <person name="Land M.L."/>
            <person name="Hauser L."/>
            <person name="Chang Y.-J."/>
            <person name="Jeffries C."/>
            <person name="Anderson I.J."/>
            <person name="Johnson E."/>
            <person name="Loganathan U."/>
            <person name="Mulhopadhyay B."/>
            <person name="Kyrpides N."/>
            <person name="Woyke T.J."/>
        </authorList>
    </citation>
    <scope>NUCLEOTIDE SEQUENCE [LARGE SCALE GENOMIC DNA]</scope>
    <source>
        <strain evidence="10 11">YK9</strain>
    </source>
</reference>
<dbReference type="GO" id="GO:0009089">
    <property type="term" value="P:lysine biosynthetic process via diaminopimelate"/>
    <property type="evidence" value="ECO:0007669"/>
    <property type="project" value="UniProtKB-UniRule"/>
</dbReference>
<feature type="binding site" evidence="5">
    <location>
        <begin position="290"/>
        <end position="293"/>
    </location>
    <ligand>
        <name>pyridoxal 5'-phosphate</name>
        <dbReference type="ChEBI" id="CHEBI:597326"/>
    </ligand>
</feature>
<evidence type="ECO:0000256" key="6">
    <source>
        <dbReference type="NCBIfam" id="TIGR01048"/>
    </source>
</evidence>
<evidence type="ECO:0000313" key="11">
    <source>
        <dbReference type="Proteomes" id="UP000005387"/>
    </source>
</evidence>
<organism evidence="10 11">
    <name type="scientific">Paenibacillus curdlanolyticus YK9</name>
    <dbReference type="NCBI Taxonomy" id="717606"/>
    <lineage>
        <taxon>Bacteria</taxon>
        <taxon>Bacillati</taxon>
        <taxon>Bacillota</taxon>
        <taxon>Bacilli</taxon>
        <taxon>Bacillales</taxon>
        <taxon>Paenibacillaceae</taxon>
        <taxon>Paenibacillus</taxon>
    </lineage>
</organism>
<dbReference type="NCBIfam" id="TIGR01048">
    <property type="entry name" value="lysA"/>
    <property type="match status" value="1"/>
</dbReference>
<keyword evidence="3 5" id="KW-0663">Pyridoxal phosphate</keyword>
<feature type="binding site" evidence="5">
    <location>
        <position position="248"/>
    </location>
    <ligand>
        <name>pyridoxal 5'-phosphate</name>
        <dbReference type="ChEBI" id="CHEBI:597326"/>
    </ligand>
</feature>
<name>E0ICX9_9BACL</name>
<feature type="binding site" evidence="5">
    <location>
        <position position="394"/>
    </location>
    <ligand>
        <name>pyridoxal 5'-phosphate</name>
        <dbReference type="ChEBI" id="CHEBI:597326"/>
    </ligand>
</feature>
<evidence type="ECO:0000256" key="4">
    <source>
        <dbReference type="ARBA" id="ARBA00023239"/>
    </source>
</evidence>
<gene>
    <name evidence="5" type="primary">lysA</name>
    <name evidence="10" type="ORF">PaecuDRAFT_3743</name>
</gene>
<dbReference type="OrthoDB" id="9802241at2"/>
<keyword evidence="2 5" id="KW-0210">Decarboxylase</keyword>
<comment type="function">
    <text evidence="5">Specifically catalyzes the decarboxylation of meso-diaminopimelate (meso-DAP) to L-lysine.</text>
</comment>
<dbReference type="Pfam" id="PF02784">
    <property type="entry name" value="Orn_Arg_deC_N"/>
    <property type="match status" value="1"/>
</dbReference>
<evidence type="ECO:0000259" key="9">
    <source>
        <dbReference type="Pfam" id="PF02784"/>
    </source>
</evidence>
<evidence type="ECO:0000256" key="5">
    <source>
        <dbReference type="HAMAP-Rule" id="MF_02120"/>
    </source>
</evidence>
<dbReference type="EC" id="4.1.1.20" evidence="5 6"/>
<dbReference type="GO" id="GO:0030170">
    <property type="term" value="F:pyridoxal phosphate binding"/>
    <property type="evidence" value="ECO:0007669"/>
    <property type="project" value="UniProtKB-UniRule"/>
</dbReference>
<dbReference type="SUPFAM" id="SSF50621">
    <property type="entry name" value="Alanine racemase C-terminal domain-like"/>
    <property type="match status" value="1"/>
</dbReference>
<dbReference type="GO" id="GO:0008836">
    <property type="term" value="F:diaminopimelate decarboxylase activity"/>
    <property type="evidence" value="ECO:0007669"/>
    <property type="project" value="UniProtKB-UniRule"/>
</dbReference>